<evidence type="ECO:0000256" key="2">
    <source>
        <dbReference type="ARBA" id="ARBA00005833"/>
    </source>
</evidence>
<dbReference type="GO" id="GO:0050361">
    <property type="term" value="F:tryptophan 2-monooxygenase activity"/>
    <property type="evidence" value="ECO:0007669"/>
    <property type="project" value="UniProtKB-EC"/>
</dbReference>
<dbReference type="EC" id="1.13.12.3" evidence="3"/>
<dbReference type="GO" id="GO:0009851">
    <property type="term" value="P:auxin biosynthetic process"/>
    <property type="evidence" value="ECO:0007669"/>
    <property type="project" value="UniProtKB-KW"/>
</dbReference>
<dbReference type="PANTHER" id="PTHR10742">
    <property type="entry name" value="FLAVIN MONOAMINE OXIDASE"/>
    <property type="match status" value="1"/>
</dbReference>
<dbReference type="InterPro" id="IPR036188">
    <property type="entry name" value="FAD/NAD-bd_sf"/>
</dbReference>
<name>A0A4R7C7X9_9HYPH</name>
<dbReference type="AlphaFoldDB" id="A0A4R7C7X9"/>
<evidence type="ECO:0000256" key="6">
    <source>
        <dbReference type="ARBA" id="ARBA00047321"/>
    </source>
</evidence>
<protein>
    <recommendedName>
        <fullName evidence="4">Tryptophan 2-monooxygenase</fullName>
        <ecNumber evidence="3">1.13.12.3</ecNumber>
    </recommendedName>
</protein>
<feature type="domain" description="Amine oxidase" evidence="7">
    <location>
        <begin position="166"/>
        <end position="413"/>
    </location>
</feature>
<gene>
    <name evidence="8" type="ORF">EV668_1577</name>
</gene>
<dbReference type="InterPro" id="IPR002937">
    <property type="entry name" value="Amino_oxidase"/>
</dbReference>
<evidence type="ECO:0000313" key="8">
    <source>
        <dbReference type="EMBL" id="TDR94293.1"/>
    </source>
</evidence>
<evidence type="ECO:0000259" key="7">
    <source>
        <dbReference type="Pfam" id="PF01593"/>
    </source>
</evidence>
<comment type="catalytic activity">
    <reaction evidence="6">
        <text>L-tryptophan + O2 = indole-3-acetamide + CO2 + H2O</text>
        <dbReference type="Rhea" id="RHEA:16165"/>
        <dbReference type="ChEBI" id="CHEBI:15377"/>
        <dbReference type="ChEBI" id="CHEBI:15379"/>
        <dbReference type="ChEBI" id="CHEBI:16031"/>
        <dbReference type="ChEBI" id="CHEBI:16526"/>
        <dbReference type="ChEBI" id="CHEBI:57912"/>
        <dbReference type="EC" id="1.13.12.3"/>
    </reaction>
</comment>
<dbReference type="EMBL" id="SNZR01000011">
    <property type="protein sequence ID" value="TDR94293.1"/>
    <property type="molecule type" value="Genomic_DNA"/>
</dbReference>
<sequence length="422" mass="44790">MIELRPVASPRLAPVADEVEVAIVGAGAAGIAAARRCRELGLTCAVLEARDRVGGRAVTVPIAGQPIDLGAHWLHAGDVNPLVALGLAQGEDLTKAEPASHLVVDGRIAGPDDRAAWGRAFETVDAAITAAAESGPDRSLGEVFPPIGVWREPMMATFALISGRPLSEVSTQDFPSDEFGNNWFVAGGYGAYLARLAEGLPIALGTPVRRIDRTGRVVALETDRGRVVADRVIVTVPVPVLAAGAIDIVPALPPDVTDALCGFLPGTYEHVVLNWPGSPFQEPDRLVKVVSPGASFGMMSRLEGSALHYLELDHATAAGRDRGDLADFARSWLAAQFGERAARDLDIPCVTDWVGDPWSRCAWAVVPPGRASDRLTLSRPVDDRLLIVGEASSKRMWGTVGGAWEEGARAVDRWATDLRPRV</sequence>
<dbReference type="InterPro" id="IPR050281">
    <property type="entry name" value="Flavin_monoamine_oxidase"/>
</dbReference>
<proteinExistence type="inferred from homology"/>
<evidence type="ECO:0000313" key="9">
    <source>
        <dbReference type="Proteomes" id="UP000295122"/>
    </source>
</evidence>
<reference evidence="8 9" key="1">
    <citation type="submission" date="2019-03" db="EMBL/GenBank/DDBJ databases">
        <title>Genomic Encyclopedia of Type Strains, Phase IV (KMG-IV): sequencing the most valuable type-strain genomes for metagenomic binning, comparative biology and taxonomic classification.</title>
        <authorList>
            <person name="Goeker M."/>
        </authorList>
    </citation>
    <scope>NUCLEOTIDE SEQUENCE [LARGE SCALE GENOMIC DNA]</scope>
    <source>
        <strain evidence="8 9">DSM 25903</strain>
    </source>
</reference>
<dbReference type="Proteomes" id="UP000295122">
    <property type="component" value="Unassembled WGS sequence"/>
</dbReference>
<dbReference type="Pfam" id="PF13450">
    <property type="entry name" value="NAD_binding_8"/>
    <property type="match status" value="1"/>
</dbReference>
<comment type="caution">
    <text evidence="8">The sequence shown here is derived from an EMBL/GenBank/DDBJ whole genome shotgun (WGS) entry which is preliminary data.</text>
</comment>
<dbReference type="SUPFAM" id="SSF51905">
    <property type="entry name" value="FAD/NAD(P)-binding domain"/>
    <property type="match status" value="1"/>
</dbReference>
<accession>A0A4R7C7X9</accession>
<evidence type="ECO:0000256" key="5">
    <source>
        <dbReference type="ARBA" id="ARBA00023070"/>
    </source>
</evidence>
<comment type="pathway">
    <text evidence="1">Plant hormone metabolism; auxin biosynthesis.</text>
</comment>
<dbReference type="OrthoDB" id="337830at2"/>
<evidence type="ECO:0000256" key="3">
    <source>
        <dbReference type="ARBA" id="ARBA00012535"/>
    </source>
</evidence>
<organism evidence="8 9">
    <name type="scientific">Enterovirga rhinocerotis</name>
    <dbReference type="NCBI Taxonomy" id="1339210"/>
    <lineage>
        <taxon>Bacteria</taxon>
        <taxon>Pseudomonadati</taxon>
        <taxon>Pseudomonadota</taxon>
        <taxon>Alphaproteobacteria</taxon>
        <taxon>Hyphomicrobiales</taxon>
        <taxon>Methylobacteriaceae</taxon>
        <taxon>Enterovirga</taxon>
    </lineage>
</organism>
<comment type="similarity">
    <text evidence="2">Belongs to the tryptophan 2-monooxygenase family.</text>
</comment>
<evidence type="ECO:0000256" key="4">
    <source>
        <dbReference type="ARBA" id="ARBA00017871"/>
    </source>
</evidence>
<dbReference type="PANTHER" id="PTHR10742:SF410">
    <property type="entry name" value="LYSINE-SPECIFIC HISTONE DEMETHYLASE 2"/>
    <property type="match status" value="1"/>
</dbReference>
<dbReference type="Pfam" id="PF01593">
    <property type="entry name" value="Amino_oxidase"/>
    <property type="match status" value="1"/>
</dbReference>
<keyword evidence="9" id="KW-1185">Reference proteome</keyword>
<evidence type="ECO:0000256" key="1">
    <source>
        <dbReference type="ARBA" id="ARBA00004814"/>
    </source>
</evidence>
<keyword evidence="5" id="KW-0073">Auxin biosynthesis</keyword>
<dbReference type="Gene3D" id="3.50.50.60">
    <property type="entry name" value="FAD/NAD(P)-binding domain"/>
    <property type="match status" value="1"/>
</dbReference>
<dbReference type="RefSeq" id="WP_133769204.1">
    <property type="nucleotide sequence ID" value="NZ_SNZR01000011.1"/>
</dbReference>